<feature type="transmembrane region" description="Helical" evidence="2">
    <location>
        <begin position="96"/>
        <end position="115"/>
    </location>
</feature>
<proteinExistence type="predicted"/>
<dbReference type="EMBL" id="GISG01039712">
    <property type="protein sequence ID" value="MBA4622636.1"/>
    <property type="molecule type" value="Transcribed_RNA"/>
</dbReference>
<evidence type="ECO:0000256" key="1">
    <source>
        <dbReference type="SAM" id="MobiDB-lite"/>
    </source>
</evidence>
<organism evidence="3">
    <name type="scientific">Opuntia streptacantha</name>
    <name type="common">Prickly pear cactus</name>
    <name type="synonym">Opuntia cardona</name>
    <dbReference type="NCBI Taxonomy" id="393608"/>
    <lineage>
        <taxon>Eukaryota</taxon>
        <taxon>Viridiplantae</taxon>
        <taxon>Streptophyta</taxon>
        <taxon>Embryophyta</taxon>
        <taxon>Tracheophyta</taxon>
        <taxon>Spermatophyta</taxon>
        <taxon>Magnoliopsida</taxon>
        <taxon>eudicotyledons</taxon>
        <taxon>Gunneridae</taxon>
        <taxon>Pentapetalae</taxon>
        <taxon>Caryophyllales</taxon>
        <taxon>Cactineae</taxon>
        <taxon>Cactaceae</taxon>
        <taxon>Opuntioideae</taxon>
        <taxon>Opuntia</taxon>
    </lineage>
</organism>
<keyword evidence="2" id="KW-0472">Membrane</keyword>
<sequence length="191" mass="21312">MILQRKQLWCTTTLQFSSVDPTLSPTSGPPPPPSPNPSPTHFLSPALPVPARTKTTSLDPIITTTLPCAPQRLSSASPSPTRTADPTSMRWRRRRFLILCFPAISLISTAWFLVYPSCSTRFRDSRDTCSARIARDRFCMVVTNWSFNTDMDVVVVISGSGYLVGLRVTIFLILVRFSGRILLSLYNAKFK</sequence>
<feature type="transmembrane region" description="Helical" evidence="2">
    <location>
        <begin position="153"/>
        <end position="175"/>
    </location>
</feature>
<name>A0A7C8YNB6_OPUST</name>
<dbReference type="AlphaFoldDB" id="A0A7C8YNB6"/>
<feature type="compositionally biased region" description="Pro residues" evidence="1">
    <location>
        <begin position="27"/>
        <end position="38"/>
    </location>
</feature>
<keyword evidence="2" id="KW-0812">Transmembrane</keyword>
<evidence type="ECO:0000256" key="2">
    <source>
        <dbReference type="SAM" id="Phobius"/>
    </source>
</evidence>
<evidence type="ECO:0000313" key="3">
    <source>
        <dbReference type="EMBL" id="MBA4622636.1"/>
    </source>
</evidence>
<reference evidence="3" key="1">
    <citation type="journal article" date="2013" name="J. Plant Res.">
        <title>Effect of fungi and light on seed germination of three Opuntia species from semiarid lands of central Mexico.</title>
        <authorList>
            <person name="Delgado-Sanchez P."/>
            <person name="Jimenez-Bremont J.F."/>
            <person name="Guerrero-Gonzalez Mde L."/>
            <person name="Flores J."/>
        </authorList>
    </citation>
    <scope>NUCLEOTIDE SEQUENCE</scope>
    <source>
        <tissue evidence="3">Cladode</tissue>
    </source>
</reference>
<protein>
    <submittedName>
        <fullName evidence="3">Uncharacterized protein</fullName>
    </submittedName>
</protein>
<accession>A0A7C8YNB6</accession>
<feature type="region of interest" description="Disordered" evidence="1">
    <location>
        <begin position="20"/>
        <end position="46"/>
    </location>
</feature>
<reference evidence="3" key="2">
    <citation type="submission" date="2020-07" db="EMBL/GenBank/DDBJ databases">
        <authorList>
            <person name="Vera ALvarez R."/>
            <person name="Arias-Moreno D.M."/>
            <person name="Jimenez-Jacinto V."/>
            <person name="Jimenez-Bremont J.F."/>
            <person name="Swaminathan K."/>
            <person name="Moose S.P."/>
            <person name="Guerrero-Gonzalez M.L."/>
            <person name="Marino-Ramirez L."/>
            <person name="Landsman D."/>
            <person name="Rodriguez-Kessler M."/>
            <person name="Delgado-Sanchez P."/>
        </authorList>
    </citation>
    <scope>NUCLEOTIDE SEQUENCE</scope>
    <source>
        <tissue evidence="3">Cladode</tissue>
    </source>
</reference>
<keyword evidence="2" id="KW-1133">Transmembrane helix</keyword>